<evidence type="ECO:0000256" key="1">
    <source>
        <dbReference type="ARBA" id="ARBA00022729"/>
    </source>
</evidence>
<protein>
    <submittedName>
        <fullName evidence="4">Phosphate-binding protein</fullName>
    </submittedName>
</protein>
<dbReference type="InterPro" id="IPR050811">
    <property type="entry name" value="Phosphate_ABC_transporter"/>
</dbReference>
<evidence type="ECO:0000256" key="2">
    <source>
        <dbReference type="SAM" id="SignalP"/>
    </source>
</evidence>
<dbReference type="PANTHER" id="PTHR30570">
    <property type="entry name" value="PERIPLASMIC PHOSPHATE BINDING COMPONENT OF PHOSPHATE ABC TRANSPORTER"/>
    <property type="match status" value="1"/>
</dbReference>
<dbReference type="Pfam" id="PF12849">
    <property type="entry name" value="PBP_like_2"/>
    <property type="match status" value="1"/>
</dbReference>
<keyword evidence="5" id="KW-1185">Reference proteome</keyword>
<comment type="caution">
    <text evidence="4">The sequence shown here is derived from an EMBL/GenBank/DDBJ whole genome shotgun (WGS) entry which is preliminary data.</text>
</comment>
<keyword evidence="1 2" id="KW-0732">Signal</keyword>
<name>A0ABS1E613_9GAMM</name>
<gene>
    <name evidence="4" type="ORF">CKO13_06250</name>
</gene>
<dbReference type="SUPFAM" id="SSF53850">
    <property type="entry name" value="Periplasmic binding protein-like II"/>
    <property type="match status" value="1"/>
</dbReference>
<dbReference type="Gene3D" id="3.40.190.10">
    <property type="entry name" value="Periplasmic binding protein-like II"/>
    <property type="match status" value="2"/>
</dbReference>
<accession>A0ABS1E613</accession>
<feature type="chain" id="PRO_5046305830" evidence="2">
    <location>
        <begin position="23"/>
        <end position="344"/>
    </location>
</feature>
<evidence type="ECO:0000313" key="4">
    <source>
        <dbReference type="EMBL" id="MBK1726632.1"/>
    </source>
</evidence>
<reference evidence="4 5" key="1">
    <citation type="journal article" date="2020" name="Microorganisms">
        <title>Osmotic Adaptation and Compatible Solute Biosynthesis of Phototrophic Bacteria as Revealed from Genome Analyses.</title>
        <authorList>
            <person name="Imhoff J.F."/>
            <person name="Rahn T."/>
            <person name="Kunzel S."/>
            <person name="Keller A."/>
            <person name="Neulinger S.C."/>
        </authorList>
    </citation>
    <scope>NUCLEOTIDE SEQUENCE [LARGE SCALE GENOMIC DNA]</scope>
    <source>
        <strain evidence="4 5">DSM 15116</strain>
    </source>
</reference>
<feature type="signal peptide" evidence="2">
    <location>
        <begin position="1"/>
        <end position="22"/>
    </location>
</feature>
<proteinExistence type="predicted"/>
<dbReference type="Proteomes" id="UP000738126">
    <property type="component" value="Unassembled WGS sequence"/>
</dbReference>
<dbReference type="CDD" id="cd13654">
    <property type="entry name" value="PBP2_phosphate_like_2"/>
    <property type="match status" value="1"/>
</dbReference>
<evidence type="ECO:0000313" key="5">
    <source>
        <dbReference type="Proteomes" id="UP000738126"/>
    </source>
</evidence>
<dbReference type="PANTHER" id="PTHR30570:SF1">
    <property type="entry name" value="PHOSPHATE-BINDING PROTEIN PSTS"/>
    <property type="match status" value="1"/>
</dbReference>
<organism evidence="4 5">
    <name type="scientific">Halorhodospira neutriphila</name>
    <dbReference type="NCBI Taxonomy" id="168379"/>
    <lineage>
        <taxon>Bacteria</taxon>
        <taxon>Pseudomonadati</taxon>
        <taxon>Pseudomonadota</taxon>
        <taxon>Gammaproteobacteria</taxon>
        <taxon>Chromatiales</taxon>
        <taxon>Ectothiorhodospiraceae</taxon>
        <taxon>Halorhodospira</taxon>
    </lineage>
</organism>
<dbReference type="EMBL" id="NRSH01000055">
    <property type="protein sequence ID" value="MBK1726632.1"/>
    <property type="molecule type" value="Genomic_DNA"/>
</dbReference>
<dbReference type="InterPro" id="IPR024370">
    <property type="entry name" value="PBP_domain"/>
</dbReference>
<feature type="domain" description="PBP" evidence="3">
    <location>
        <begin position="23"/>
        <end position="299"/>
    </location>
</feature>
<sequence>MKALHRLGFAAAATAATASLFAAGTAEARDQIRIVGSSTVYPFASYVVEEFGATTQYPTPVIESTGSGGGLKLFCAGDGPDTPDITNASRPIKVSEYERCQDNGVQSISQAVIGSDGIVLANTADAQRFELTLEQITRAVAAEVPRNGKLVENPNKYWDDIDSSLPHNEILIYGPPTTSGTRDAFEELVMEAASEEMGYDGPYTKIRQDGAYVPAGENDNLIVQKLTRNEEALGIFGYSFLDQNRDRIQATPVNGVEPTTEAIAAGDYPIARSLYFYVKNGHAGKVPGLYEYVEMFLSERMIGDMGYLKDEGLIPLPAGRREEIRQAVLNKERLTRLEVKALNQ</sequence>
<evidence type="ECO:0000259" key="3">
    <source>
        <dbReference type="Pfam" id="PF12849"/>
    </source>
</evidence>